<proteinExistence type="inferred from homology"/>
<evidence type="ECO:0000256" key="1">
    <source>
        <dbReference type="ARBA" id="ARBA00009902"/>
    </source>
</evidence>
<dbReference type="SMART" id="SM00640">
    <property type="entry name" value="Glyco_32"/>
    <property type="match status" value="1"/>
</dbReference>
<evidence type="ECO:0000256" key="2">
    <source>
        <dbReference type="ARBA" id="ARBA00022801"/>
    </source>
</evidence>
<feature type="domain" description="Glycosyl hydrolase family 32 N-terminal" evidence="5">
    <location>
        <begin position="20"/>
        <end position="332"/>
    </location>
</feature>
<dbReference type="SUPFAM" id="SSF49899">
    <property type="entry name" value="Concanavalin A-like lectins/glucanases"/>
    <property type="match status" value="1"/>
</dbReference>
<sequence length="465" mass="50747">MTTPAARSTATPSSVRPAAHFTARSTWLNDPNGLLYHEGVYHLFFQNNPSGDTWGNMSWGHATSTDLVSWQEQAVAIPATAEEMVFSGSAVVDTRNTAGFAGPGQTALVAIYTSARPPLDGAPGIQAQALAFSLDAGNTWTRYEGNPVLDIGSTEFRDPKVFWYGGDNGHWVMVAVDAVDRRVVFYTSPNLIDWTLGSRFGPCHAVGGVWECPDLFPLPIKGTQETRWVLIVSLNPGAIAGGSGTQYFVGDFDGTTFIPTRITESTDPADYDWLDYGRDYYAAVSFNNVPDDRRLMIGWASNWDYANETPTGPWRSAMSLVREIELVRTAGDRLRIAQSPILPPEQSPLHVFDLTVPCTPGARTTLVLTGDDSGVERLTITIDGGERSITCDRTQSGAVDFHPAFPSVDWAPLPDQNTEEIDLLIVVDAHIVEIYAGKGLVTLAEQVFPTAPFTRLHRETIHGQK</sequence>
<comment type="similarity">
    <text evidence="1 4">Belongs to the glycosyl hydrolase 32 family.</text>
</comment>
<evidence type="ECO:0000256" key="4">
    <source>
        <dbReference type="RuleBase" id="RU362110"/>
    </source>
</evidence>
<evidence type="ECO:0000259" key="5">
    <source>
        <dbReference type="Pfam" id="PF00251"/>
    </source>
</evidence>
<name>A0ABT8JXJ8_9MICC</name>
<dbReference type="PANTHER" id="PTHR42800:SF1">
    <property type="entry name" value="EXOINULINASE INUD (AFU_ORTHOLOGUE AFUA_5G00480)"/>
    <property type="match status" value="1"/>
</dbReference>
<accession>A0ABT8JXJ8</accession>
<dbReference type="EMBL" id="JAROCG010000001">
    <property type="protein sequence ID" value="MDN4609895.1"/>
    <property type="molecule type" value="Genomic_DNA"/>
</dbReference>
<dbReference type="Pfam" id="PF08244">
    <property type="entry name" value="Glyco_hydro_32C"/>
    <property type="match status" value="1"/>
</dbReference>
<dbReference type="Pfam" id="PF00251">
    <property type="entry name" value="Glyco_hydro_32N"/>
    <property type="match status" value="1"/>
</dbReference>
<dbReference type="PANTHER" id="PTHR42800">
    <property type="entry name" value="EXOINULINASE INUD (AFU_ORTHOLOGUE AFUA_5G00480)"/>
    <property type="match status" value="1"/>
</dbReference>
<protein>
    <submittedName>
        <fullName evidence="7">Glycoside hydrolase family 32 protein</fullName>
    </submittedName>
</protein>
<evidence type="ECO:0000313" key="7">
    <source>
        <dbReference type="EMBL" id="MDN4609895.1"/>
    </source>
</evidence>
<comment type="caution">
    <text evidence="7">The sequence shown here is derived from an EMBL/GenBank/DDBJ whole genome shotgun (WGS) entry which is preliminary data.</text>
</comment>
<evidence type="ECO:0000259" key="6">
    <source>
        <dbReference type="Pfam" id="PF08244"/>
    </source>
</evidence>
<dbReference type="RefSeq" id="WP_301224667.1">
    <property type="nucleotide sequence ID" value="NZ_JAROCG010000001.1"/>
</dbReference>
<dbReference type="CDD" id="cd18622">
    <property type="entry name" value="GH32_Inu-like"/>
    <property type="match status" value="1"/>
</dbReference>
<dbReference type="InterPro" id="IPR001362">
    <property type="entry name" value="Glyco_hydro_32"/>
</dbReference>
<reference evidence="7" key="1">
    <citation type="submission" date="2023-06" db="EMBL/GenBank/DDBJ databases">
        <title>MT1 and MT2 Draft Genomes of Novel Species.</title>
        <authorList>
            <person name="Venkateswaran K."/>
        </authorList>
    </citation>
    <scope>NUCLEOTIDE SEQUENCE</scope>
    <source>
        <strain evidence="7">IIF3SC-B10</strain>
    </source>
</reference>
<dbReference type="InterPro" id="IPR013189">
    <property type="entry name" value="Glyco_hydro_32_C"/>
</dbReference>
<organism evidence="7 8">
    <name type="scientific">Arthrobacter burdickii</name>
    <dbReference type="NCBI Taxonomy" id="3035920"/>
    <lineage>
        <taxon>Bacteria</taxon>
        <taxon>Bacillati</taxon>
        <taxon>Actinomycetota</taxon>
        <taxon>Actinomycetes</taxon>
        <taxon>Micrococcales</taxon>
        <taxon>Micrococcaceae</taxon>
        <taxon>Arthrobacter</taxon>
    </lineage>
</organism>
<evidence type="ECO:0000313" key="8">
    <source>
        <dbReference type="Proteomes" id="UP001174209"/>
    </source>
</evidence>
<dbReference type="SUPFAM" id="SSF75005">
    <property type="entry name" value="Arabinanase/levansucrase/invertase"/>
    <property type="match status" value="1"/>
</dbReference>
<dbReference type="InterPro" id="IPR023296">
    <property type="entry name" value="Glyco_hydro_beta-prop_sf"/>
</dbReference>
<dbReference type="Gene3D" id="2.60.120.560">
    <property type="entry name" value="Exo-inulinase, domain 1"/>
    <property type="match status" value="1"/>
</dbReference>
<dbReference type="Proteomes" id="UP001174209">
    <property type="component" value="Unassembled WGS sequence"/>
</dbReference>
<dbReference type="InterPro" id="IPR013320">
    <property type="entry name" value="ConA-like_dom_sf"/>
</dbReference>
<evidence type="ECO:0000256" key="3">
    <source>
        <dbReference type="ARBA" id="ARBA00023295"/>
    </source>
</evidence>
<keyword evidence="3 4" id="KW-0326">Glycosidase</keyword>
<feature type="domain" description="Glycosyl hydrolase family 32 C-terminal" evidence="6">
    <location>
        <begin position="362"/>
        <end position="457"/>
    </location>
</feature>
<keyword evidence="2 4" id="KW-0378">Hydrolase</keyword>
<dbReference type="GO" id="GO:0016787">
    <property type="term" value="F:hydrolase activity"/>
    <property type="evidence" value="ECO:0007669"/>
    <property type="project" value="UniProtKB-KW"/>
</dbReference>
<dbReference type="Gene3D" id="2.115.10.20">
    <property type="entry name" value="Glycosyl hydrolase domain, family 43"/>
    <property type="match status" value="1"/>
</dbReference>
<gene>
    <name evidence="7" type="ORF">P5G52_03355</name>
</gene>
<dbReference type="InterPro" id="IPR013148">
    <property type="entry name" value="Glyco_hydro_32_N"/>
</dbReference>
<keyword evidence="8" id="KW-1185">Reference proteome</keyword>